<accession>A0A3A8Q7U3</accession>
<dbReference type="EMBL" id="RAWB01000053">
    <property type="protein sequence ID" value="RKH64238.1"/>
    <property type="molecule type" value="Genomic_DNA"/>
</dbReference>
<dbReference type="InterPro" id="IPR000719">
    <property type="entry name" value="Prot_kinase_dom"/>
</dbReference>
<dbReference type="CDD" id="cd14014">
    <property type="entry name" value="STKc_PknB_like"/>
    <property type="match status" value="1"/>
</dbReference>
<feature type="region of interest" description="Disordered" evidence="4">
    <location>
        <begin position="22"/>
        <end position="52"/>
    </location>
</feature>
<dbReference type="AlphaFoldDB" id="A0A3A8Q7U3"/>
<feature type="binding site" evidence="3">
    <location>
        <position position="96"/>
    </location>
    <ligand>
        <name>ATP</name>
        <dbReference type="ChEBI" id="CHEBI:30616"/>
    </ligand>
</feature>
<dbReference type="PANTHER" id="PTHR16305:SF28">
    <property type="entry name" value="GUANYLATE CYCLASE DOMAIN-CONTAINING PROTEIN"/>
    <property type="match status" value="1"/>
</dbReference>
<organism evidence="6 7">
    <name type="scientific">Corallococcus llansteffanensis</name>
    <dbReference type="NCBI Taxonomy" id="2316731"/>
    <lineage>
        <taxon>Bacteria</taxon>
        <taxon>Pseudomonadati</taxon>
        <taxon>Myxococcota</taxon>
        <taxon>Myxococcia</taxon>
        <taxon>Myxococcales</taxon>
        <taxon>Cystobacterineae</taxon>
        <taxon>Myxococcaceae</taxon>
        <taxon>Corallococcus</taxon>
    </lineage>
</organism>
<evidence type="ECO:0000256" key="1">
    <source>
        <dbReference type="ARBA" id="ARBA00022741"/>
    </source>
</evidence>
<evidence type="ECO:0000256" key="2">
    <source>
        <dbReference type="ARBA" id="ARBA00022840"/>
    </source>
</evidence>
<keyword evidence="6" id="KW-0808">Transferase</keyword>
<dbReference type="Gene3D" id="3.30.200.20">
    <property type="entry name" value="Phosphorylase Kinase, domain 1"/>
    <property type="match status" value="1"/>
</dbReference>
<dbReference type="Gene3D" id="3.40.50.300">
    <property type="entry name" value="P-loop containing nucleotide triphosphate hydrolases"/>
    <property type="match status" value="1"/>
</dbReference>
<dbReference type="GO" id="GO:0004672">
    <property type="term" value="F:protein kinase activity"/>
    <property type="evidence" value="ECO:0007669"/>
    <property type="project" value="InterPro"/>
</dbReference>
<dbReference type="Pfam" id="PF00069">
    <property type="entry name" value="Pkinase"/>
    <property type="match status" value="1"/>
</dbReference>
<dbReference type="InterPro" id="IPR017441">
    <property type="entry name" value="Protein_kinase_ATP_BS"/>
</dbReference>
<evidence type="ECO:0000256" key="3">
    <source>
        <dbReference type="PROSITE-ProRule" id="PRU10141"/>
    </source>
</evidence>
<proteinExistence type="predicted"/>
<evidence type="ECO:0000259" key="5">
    <source>
        <dbReference type="PROSITE" id="PS50011"/>
    </source>
</evidence>
<keyword evidence="7" id="KW-1185">Reference proteome</keyword>
<evidence type="ECO:0000313" key="7">
    <source>
        <dbReference type="Proteomes" id="UP000272888"/>
    </source>
</evidence>
<dbReference type="SUPFAM" id="SSF52540">
    <property type="entry name" value="P-loop containing nucleoside triphosphate hydrolases"/>
    <property type="match status" value="1"/>
</dbReference>
<dbReference type="PROSITE" id="PS00107">
    <property type="entry name" value="PROTEIN_KINASE_ATP"/>
    <property type="match status" value="1"/>
</dbReference>
<dbReference type="GO" id="GO:0005737">
    <property type="term" value="C:cytoplasm"/>
    <property type="evidence" value="ECO:0007669"/>
    <property type="project" value="TreeGrafter"/>
</dbReference>
<dbReference type="InterPro" id="IPR041664">
    <property type="entry name" value="AAA_16"/>
</dbReference>
<dbReference type="Gene3D" id="1.10.510.10">
    <property type="entry name" value="Transferase(Phosphotransferase) domain 1"/>
    <property type="match status" value="1"/>
</dbReference>
<dbReference type="Proteomes" id="UP000272888">
    <property type="component" value="Unassembled WGS sequence"/>
</dbReference>
<name>A0A3A8Q7U3_9BACT</name>
<evidence type="ECO:0000256" key="4">
    <source>
        <dbReference type="SAM" id="MobiDB-lite"/>
    </source>
</evidence>
<sequence length="1259" mass="138452">MAHTSGFRREAAGLLRVSDDEKTTVLDERTRPPSTWGDRVRTPITLPGATHGERRSLEPGIIVTGRYRVESLLGEGGMGRIWLADDLQERRRVALKEMHVPAELSSAKVEELVLMFRHEFFAMKKLQHPSTLKVFDWGMTEAGNRFITMEVVGGHDLSTLVREAPLDTRTLYRVLIQMAQALAFIHSRLYVHCDIKASNVRITESGAVKLMDFGVMHQLGTPSPGKLKGTLEYLAPEWQRGASIDGRADLYSLGVMAWYLATRRLPFKRSNPAVLLADHLTRPPPRPSTLCPVDPQLEEIILLLMAKDPRERFQDASELLEALCHASGEPSPEEPLSARASYLHVPEVVGREAELEGLMNGLAEADWGQSRAVLVGGPAGVGKTRLLQEFELQAKLAELPFGRGQCRAEGLAPLAPVAQALRSLVPHTPGELMDRLLPRLSRMLPGLSPEAPEGEVHEAALREGTEEKGRFFEALTAWMHSIGGRQSFVLCFEDLQWADSASLEALNVLIRALHGTRGMVVGTFRSAELSRLSLAFQTVDEKLTARMDLEPLSAEHVGTLVELVLPGLSMPEGFVQRLHETTGGNAFFATECLRMLVEAGALDRVGGRWQAEEGLGTRRLPDSIQEAVLVRLASAPPEQVTLLRKLAPAGRMLDLPLVRALAGLPEAELFSVLDGIVERQFLQDVEGRYVFTHDTVHQTIYDSTPEAERRRHHGLVARALQALPAGRAGLVRAVGWHYARSDAPQEAIQPLLAAGQAAIEAEALLEATLLLKEAAGLLESAPDFPGRADQLLRTWVSLVEVGYSSDPPTSVAYAERLFAHWAATVDVEAGRREAATRLESARTATPAEREELLCPLFREVAADGRMTPVDVFWKRSELQILQGMALAILGRTEALETLMGSVASEHPEDSPYRAALSIARATLSAYTGRWSGGVSEQRRQVERLRDFRDAVGRPPRRLAWALGMGGYLLNVNLALRGEPLDEDVLRDGLAVAEAHGFTDVRAYHLFAQVARAAFTGDGVAFASALAQKVELIRRLGSPRLMERNLALFTPPYYLERGEHELVAAVVSRAETLARVLPEDRWLQAHVQVYQACRDVLFEDASAARESLPRALEAARRGGLRMETLVRVYQSRFEREQGRLPAALAAAQAALARALDPVLANPWDEILARRALAPLVSKEEGDAHLRHALLLAEATGNVLQMGLVYLQHAERYGTPEEVMLELEIAERAFGTAKATHLQLLAGSLRGPLSRQQPGDVKRSA</sequence>
<keyword evidence="2 3" id="KW-0067">ATP-binding</keyword>
<dbReference type="PROSITE" id="PS50011">
    <property type="entry name" value="PROTEIN_KINASE_DOM"/>
    <property type="match status" value="1"/>
</dbReference>
<reference evidence="7" key="1">
    <citation type="submission" date="2018-09" db="EMBL/GenBank/DDBJ databases">
        <authorList>
            <person name="Livingstone P.G."/>
            <person name="Whitworth D.E."/>
        </authorList>
    </citation>
    <scope>NUCLEOTIDE SEQUENCE [LARGE SCALE GENOMIC DNA]</scope>
    <source>
        <strain evidence="7">CA051B</strain>
    </source>
</reference>
<gene>
    <name evidence="6" type="ORF">D7V93_07655</name>
</gene>
<feature type="domain" description="Protein kinase" evidence="5">
    <location>
        <begin position="67"/>
        <end position="328"/>
    </location>
</feature>
<keyword evidence="1 3" id="KW-0547">Nucleotide-binding</keyword>
<dbReference type="PANTHER" id="PTHR16305">
    <property type="entry name" value="TESTICULAR SOLUBLE ADENYLYL CYCLASE"/>
    <property type="match status" value="1"/>
</dbReference>
<dbReference type="GO" id="GO:0005524">
    <property type="term" value="F:ATP binding"/>
    <property type="evidence" value="ECO:0007669"/>
    <property type="project" value="UniProtKB-UniRule"/>
</dbReference>
<keyword evidence="6" id="KW-0418">Kinase</keyword>
<dbReference type="InterPro" id="IPR027417">
    <property type="entry name" value="P-loop_NTPase"/>
</dbReference>
<comment type="caution">
    <text evidence="6">The sequence shown here is derived from an EMBL/GenBank/DDBJ whole genome shotgun (WGS) entry which is preliminary data.</text>
</comment>
<dbReference type="InterPro" id="IPR011009">
    <property type="entry name" value="Kinase-like_dom_sf"/>
</dbReference>
<dbReference type="SMART" id="SM00220">
    <property type="entry name" value="S_TKc"/>
    <property type="match status" value="1"/>
</dbReference>
<dbReference type="Pfam" id="PF13191">
    <property type="entry name" value="AAA_16"/>
    <property type="match status" value="1"/>
</dbReference>
<evidence type="ECO:0000313" key="6">
    <source>
        <dbReference type="EMBL" id="RKH64238.1"/>
    </source>
</evidence>
<dbReference type="GO" id="GO:0004016">
    <property type="term" value="F:adenylate cyclase activity"/>
    <property type="evidence" value="ECO:0007669"/>
    <property type="project" value="TreeGrafter"/>
</dbReference>
<dbReference type="SUPFAM" id="SSF56112">
    <property type="entry name" value="Protein kinase-like (PK-like)"/>
    <property type="match status" value="1"/>
</dbReference>
<protein>
    <submittedName>
        <fullName evidence="6">Serine/threonine-protein kinase PknK</fullName>
    </submittedName>
</protein>
<feature type="compositionally biased region" description="Basic and acidic residues" evidence="4">
    <location>
        <begin position="22"/>
        <end position="31"/>
    </location>
</feature>